<keyword evidence="3" id="KW-1185">Reference proteome</keyword>
<accession>A0ABD3XQ37</accession>
<protein>
    <recommendedName>
        <fullName evidence="1">TIR domain-containing protein</fullName>
    </recommendedName>
</protein>
<dbReference type="EMBL" id="JBJQND010000001">
    <property type="protein sequence ID" value="KAL3887726.1"/>
    <property type="molecule type" value="Genomic_DNA"/>
</dbReference>
<proteinExistence type="predicted"/>
<dbReference type="Proteomes" id="UP001634394">
    <property type="component" value="Unassembled WGS sequence"/>
</dbReference>
<comment type="caution">
    <text evidence="2">The sequence shown here is derived from an EMBL/GenBank/DDBJ whole genome shotgun (WGS) entry which is preliminary data.</text>
</comment>
<dbReference type="InterPro" id="IPR042342">
    <property type="entry name" value="TTC22"/>
</dbReference>
<dbReference type="PANTHER" id="PTHR16253:SF0">
    <property type="entry name" value="TETRATRICOPEPTIDE REPEAT PROTEIN 22"/>
    <property type="match status" value="1"/>
</dbReference>
<sequence length="376" mass="43252">MLYVKPPREVIFPEPHEQMESSSVMCYVFTGQFLPAPIFHRLLAACIARWPLATKKREKSIENQIFCGCGVFQIDDYHKLTLHFSGYIIFMRVTRQGIIDKTPSSKLCIEVREFIAKVLSKLIGYLGHSLKFEESIQCPEYSGESVNSLITVDKLKENAAVRCDFHDNIIESNKFLKFWFEGEGNIDSVDETCLSTSNQTMPEECQTPIQERALPPRKKYHAFFSYASPDIQWVKKIIGKLETDHGFICCEYDRDNTPGTPLLTFAADSIKNANKTVIVMTREAFKSGFVKHEIKMAINHGFIEERNCVVPVLVEDCDIPDYLQVFNYVDARDNSKSSIWWPKLLRALDNEGEQVICMFCRYIFLMNGICACFFEK</sequence>
<dbReference type="SMART" id="SM00255">
    <property type="entry name" value="TIR"/>
    <property type="match status" value="1"/>
</dbReference>
<evidence type="ECO:0000259" key="1">
    <source>
        <dbReference type="PROSITE" id="PS50104"/>
    </source>
</evidence>
<dbReference type="Gene3D" id="3.40.50.10140">
    <property type="entry name" value="Toll/interleukin-1 receptor homology (TIR) domain"/>
    <property type="match status" value="1"/>
</dbReference>
<organism evidence="2 3">
    <name type="scientific">Sinanodonta woodiana</name>
    <name type="common">Chinese pond mussel</name>
    <name type="synonym">Anodonta woodiana</name>
    <dbReference type="NCBI Taxonomy" id="1069815"/>
    <lineage>
        <taxon>Eukaryota</taxon>
        <taxon>Metazoa</taxon>
        <taxon>Spiralia</taxon>
        <taxon>Lophotrochozoa</taxon>
        <taxon>Mollusca</taxon>
        <taxon>Bivalvia</taxon>
        <taxon>Autobranchia</taxon>
        <taxon>Heteroconchia</taxon>
        <taxon>Palaeoheterodonta</taxon>
        <taxon>Unionida</taxon>
        <taxon>Unionoidea</taxon>
        <taxon>Unionidae</taxon>
        <taxon>Unioninae</taxon>
        <taxon>Sinanodonta</taxon>
    </lineage>
</organism>
<dbReference type="Pfam" id="PF13676">
    <property type="entry name" value="TIR_2"/>
    <property type="match status" value="1"/>
</dbReference>
<evidence type="ECO:0000313" key="3">
    <source>
        <dbReference type="Proteomes" id="UP001634394"/>
    </source>
</evidence>
<dbReference type="PANTHER" id="PTHR16253">
    <property type="entry name" value="TETRATRICOPEPTIDE REPEAT PROTEIN 22"/>
    <property type="match status" value="1"/>
</dbReference>
<dbReference type="InterPro" id="IPR000157">
    <property type="entry name" value="TIR_dom"/>
</dbReference>
<name>A0ABD3XQ37_SINWO</name>
<evidence type="ECO:0000313" key="2">
    <source>
        <dbReference type="EMBL" id="KAL3887726.1"/>
    </source>
</evidence>
<feature type="domain" description="TIR" evidence="1">
    <location>
        <begin position="218"/>
        <end position="348"/>
    </location>
</feature>
<dbReference type="AlphaFoldDB" id="A0ABD3XQ37"/>
<dbReference type="InterPro" id="IPR035897">
    <property type="entry name" value="Toll_tir_struct_dom_sf"/>
</dbReference>
<gene>
    <name evidence="2" type="ORF">ACJMK2_000119</name>
</gene>
<dbReference type="SUPFAM" id="SSF52200">
    <property type="entry name" value="Toll/Interleukin receptor TIR domain"/>
    <property type="match status" value="1"/>
</dbReference>
<dbReference type="PROSITE" id="PS50104">
    <property type="entry name" value="TIR"/>
    <property type="match status" value="1"/>
</dbReference>
<reference evidence="2 3" key="1">
    <citation type="submission" date="2024-11" db="EMBL/GenBank/DDBJ databases">
        <title>Chromosome-level genome assembly of the freshwater bivalve Anodonta woodiana.</title>
        <authorList>
            <person name="Chen X."/>
        </authorList>
    </citation>
    <scope>NUCLEOTIDE SEQUENCE [LARGE SCALE GENOMIC DNA]</scope>
    <source>
        <strain evidence="2">MN2024</strain>
        <tissue evidence="2">Gills</tissue>
    </source>
</reference>